<evidence type="ECO:0000313" key="2">
    <source>
        <dbReference type="Proteomes" id="UP000268014"/>
    </source>
</evidence>
<dbReference type="Proteomes" id="UP000268014">
    <property type="component" value="Unassembled WGS sequence"/>
</dbReference>
<dbReference type="WBParaSite" id="HPLM_0002080701-mRNA-1">
    <property type="protein sequence ID" value="HPLM_0002080701-mRNA-1"/>
    <property type="gene ID" value="HPLM_0002080701"/>
</dbReference>
<organism evidence="3">
    <name type="scientific">Haemonchus placei</name>
    <name type="common">Barber's pole worm</name>
    <dbReference type="NCBI Taxonomy" id="6290"/>
    <lineage>
        <taxon>Eukaryota</taxon>
        <taxon>Metazoa</taxon>
        <taxon>Ecdysozoa</taxon>
        <taxon>Nematoda</taxon>
        <taxon>Chromadorea</taxon>
        <taxon>Rhabditida</taxon>
        <taxon>Rhabditina</taxon>
        <taxon>Rhabditomorpha</taxon>
        <taxon>Strongyloidea</taxon>
        <taxon>Trichostrongylidae</taxon>
        <taxon>Haemonchus</taxon>
    </lineage>
</organism>
<reference evidence="3" key="1">
    <citation type="submission" date="2017-02" db="UniProtKB">
        <authorList>
            <consortium name="WormBaseParasite"/>
        </authorList>
    </citation>
    <scope>IDENTIFICATION</scope>
</reference>
<reference evidence="1 2" key="2">
    <citation type="submission" date="2018-11" db="EMBL/GenBank/DDBJ databases">
        <authorList>
            <consortium name="Pathogen Informatics"/>
        </authorList>
    </citation>
    <scope>NUCLEOTIDE SEQUENCE [LARGE SCALE GENOMIC DNA]</scope>
    <source>
        <strain evidence="1 2">MHpl1</strain>
    </source>
</reference>
<protein>
    <submittedName>
        <fullName evidence="3">Secreted protein</fullName>
    </submittedName>
</protein>
<keyword evidence="2" id="KW-1185">Reference proteome</keyword>
<gene>
    <name evidence="1" type="ORF">HPLM_LOCUS20799</name>
</gene>
<accession>A0A0N4X8W5</accession>
<dbReference type="AlphaFoldDB" id="A0A0N4X8W5"/>
<name>A0A0N4X8W5_HAEPC</name>
<evidence type="ECO:0000313" key="3">
    <source>
        <dbReference type="WBParaSite" id="HPLM_0002080701-mRNA-1"/>
    </source>
</evidence>
<proteinExistence type="predicted"/>
<evidence type="ECO:0000313" key="1">
    <source>
        <dbReference type="EMBL" id="VDO86059.1"/>
    </source>
</evidence>
<sequence>MGARFIGGTSGNLLGIASICPFASLSSSLKNISVVVNVEHVVFMCCAVVSMLEFTYWSISASDGVCGSSSSAVEL</sequence>
<dbReference type="EMBL" id="UZAF01022594">
    <property type="protein sequence ID" value="VDO86059.1"/>
    <property type="molecule type" value="Genomic_DNA"/>
</dbReference>